<evidence type="ECO:0000259" key="10">
    <source>
        <dbReference type="PROSITE" id="PS51633"/>
    </source>
</evidence>
<evidence type="ECO:0000259" key="9">
    <source>
        <dbReference type="PROSITE" id="PS50280"/>
    </source>
</evidence>
<evidence type="ECO:0000256" key="5">
    <source>
        <dbReference type="ARBA" id="ARBA00023015"/>
    </source>
</evidence>
<feature type="compositionally biased region" description="Basic residues" evidence="8">
    <location>
        <begin position="1"/>
        <end position="12"/>
    </location>
</feature>
<feature type="compositionally biased region" description="Polar residues" evidence="8">
    <location>
        <begin position="67"/>
        <end position="76"/>
    </location>
</feature>
<sequence>MNPRPKRTRRLRTSSSASSSSSEGARRSRRHKRGNIEKAKDRITLSPTPPVILAKRTGLRSKAPAKNSPSNGNASKGKTHESNRPVTRSHNTAARCHRTDPSGIFSSSTESSTPSSPTSQDSEYKARFSSSKVTTSVTTRSAKRVRRARLVKQTGAKKSGAMTVISPNSSRRMAPIVGSEPRSYRGRKRKAPAKKEKCESPDNDENIMDLEEAFSGMDCESSFLEESLLCLGSDDEFEDERLLDEAFLKKCGRRVMEVYNKVIKGYNDRIAKEEAPAFAKNVGQLPVRRYHTYDDSTPTPLNLDADDLGEFITHFKITDCRNMNAQRCGVRFLPALELRPRTAYWVHTECNIRADEEHRLSHIPFVSEDHDDKQFCAELRKLYDEGIHGADRGCDKYINDYIMFQMLELLKNDWEDRPNSERIIDHIYYAIFKLFPNKLSHRQLVTARGDLEERFAPGRTPSKSTQELKARSDQNFHSVNVLCCERCYQYDCVLHGPYDEDIKPFKRRQGERAPRPTPCGPNCHLLETAAEQSTSNGTIERTRSAASKTPTSPRNRKNQGSGGTPLIPPNGQIGNGRVAPFSNPTLMNILVSLLAGEKTSICLITAQMKMICEDIGAQPRTCSEIYRLASQLAQANPSLTPEQKKVSIKDKHRSFRSFTWADGKGQVENKERMVPCSHSGHCDGNPLCVCSSGSGICSKFCGCPQDCRMRFPGCRCAPGNCRTKQCQCYFARWECDPDLCKSCKCDDLSMDGEKCRNVPLQRGHQKLLKVGISGIAGWGCFIQETADKGDLIAEYTGEVISKWESERRGLIYDKFCTSYIFGMNNDQFIDATRVGNLIRFANHSNNNANCSSEIKIVNGEHRIGVYASRHILYGEELLFDYNYGQTWNKFVPIEKSIRAQANRSTPDSDSSRTAGSQNKPEKLRRSVLKKSVKSEPKLSEDAKNDSLPQEDMPTSSKNSRPKGRTHKRT</sequence>
<feature type="compositionally biased region" description="Basic and acidic residues" evidence="8">
    <location>
        <begin position="932"/>
        <end position="944"/>
    </location>
</feature>
<dbReference type="EMBL" id="JAVFWL010000002">
    <property type="protein sequence ID" value="KAK6739135.1"/>
    <property type="molecule type" value="Genomic_DNA"/>
</dbReference>
<dbReference type="SUPFAM" id="SSF82199">
    <property type="entry name" value="SET domain"/>
    <property type="match status" value="1"/>
</dbReference>
<dbReference type="PROSITE" id="PS50280">
    <property type="entry name" value="SET"/>
    <property type="match status" value="1"/>
</dbReference>
<evidence type="ECO:0000256" key="8">
    <source>
        <dbReference type="SAM" id="MobiDB-lite"/>
    </source>
</evidence>
<dbReference type="PANTHER" id="PTHR45747:SF4">
    <property type="entry name" value="HISTONE-LYSINE N-METHYLTRANSFERASE E(Z)"/>
    <property type="match status" value="1"/>
</dbReference>
<feature type="region of interest" description="Disordered" evidence="8">
    <location>
        <begin position="1"/>
        <end position="203"/>
    </location>
</feature>
<feature type="compositionally biased region" description="Polar residues" evidence="8">
    <location>
        <begin position="899"/>
        <end position="918"/>
    </location>
</feature>
<evidence type="ECO:0000313" key="12">
    <source>
        <dbReference type="Proteomes" id="UP001303046"/>
    </source>
</evidence>
<feature type="domain" description="SET" evidence="9">
    <location>
        <begin position="766"/>
        <end position="882"/>
    </location>
</feature>
<evidence type="ECO:0000256" key="4">
    <source>
        <dbReference type="ARBA" id="ARBA00022691"/>
    </source>
</evidence>
<keyword evidence="12" id="KW-1185">Reference proteome</keyword>
<feature type="compositionally biased region" description="Basic and acidic residues" evidence="8">
    <location>
        <begin position="34"/>
        <end position="43"/>
    </location>
</feature>
<evidence type="ECO:0000256" key="2">
    <source>
        <dbReference type="ARBA" id="ARBA00022603"/>
    </source>
</evidence>
<keyword evidence="6" id="KW-0804">Transcription</keyword>
<evidence type="ECO:0000313" key="11">
    <source>
        <dbReference type="EMBL" id="KAK6739135.1"/>
    </source>
</evidence>
<feature type="compositionally biased region" description="Low complexity" evidence="8">
    <location>
        <begin position="101"/>
        <end position="121"/>
    </location>
</feature>
<protein>
    <recommendedName>
        <fullName evidence="1">[histone H3]-lysine(27) N-trimethyltransferase</fullName>
        <ecNumber evidence="1">2.1.1.356</ecNumber>
    </recommendedName>
</protein>
<evidence type="ECO:0000256" key="7">
    <source>
        <dbReference type="ARBA" id="ARBA00048568"/>
    </source>
</evidence>
<name>A0ABR1CM09_NECAM</name>
<feature type="region of interest" description="Disordered" evidence="8">
    <location>
        <begin position="899"/>
        <end position="969"/>
    </location>
</feature>
<dbReference type="Proteomes" id="UP001303046">
    <property type="component" value="Unassembled WGS sequence"/>
</dbReference>
<keyword evidence="4" id="KW-0949">S-adenosyl-L-methionine</keyword>
<dbReference type="Pfam" id="PF21358">
    <property type="entry name" value="Ezh2_MCSS"/>
    <property type="match status" value="1"/>
</dbReference>
<feature type="domain" description="CXC" evidence="10">
    <location>
        <begin position="643"/>
        <end position="759"/>
    </location>
</feature>
<dbReference type="Gene3D" id="2.170.270.10">
    <property type="entry name" value="SET domain"/>
    <property type="match status" value="1"/>
</dbReference>
<feature type="compositionally biased region" description="Basic residues" evidence="8">
    <location>
        <begin position="141"/>
        <end position="150"/>
    </location>
</feature>
<dbReference type="SMART" id="SM00317">
    <property type="entry name" value="SET"/>
    <property type="match status" value="1"/>
</dbReference>
<reference evidence="11 12" key="1">
    <citation type="submission" date="2023-08" db="EMBL/GenBank/DDBJ databases">
        <title>A Necator americanus chromosomal reference genome.</title>
        <authorList>
            <person name="Ilik V."/>
            <person name="Petrzelkova K.J."/>
            <person name="Pardy F."/>
            <person name="Fuh T."/>
            <person name="Niatou-Singa F.S."/>
            <person name="Gouil Q."/>
            <person name="Baker L."/>
            <person name="Ritchie M.E."/>
            <person name="Jex A.R."/>
            <person name="Gazzola D."/>
            <person name="Li H."/>
            <person name="Toshio Fujiwara R."/>
            <person name="Zhan B."/>
            <person name="Aroian R.V."/>
            <person name="Pafco B."/>
            <person name="Schwarz E.M."/>
        </authorList>
    </citation>
    <scope>NUCLEOTIDE SEQUENCE [LARGE SCALE GENOMIC DNA]</scope>
    <source>
        <strain evidence="11 12">Aroian</strain>
        <tissue evidence="11">Whole animal</tissue>
    </source>
</reference>
<feature type="compositionally biased region" description="Basic residues" evidence="8">
    <location>
        <begin position="959"/>
        <end position="969"/>
    </location>
</feature>
<evidence type="ECO:0000256" key="3">
    <source>
        <dbReference type="ARBA" id="ARBA00022679"/>
    </source>
</evidence>
<evidence type="ECO:0000256" key="1">
    <source>
        <dbReference type="ARBA" id="ARBA00012186"/>
    </source>
</evidence>
<dbReference type="PROSITE" id="PS51633">
    <property type="entry name" value="CXC"/>
    <property type="match status" value="1"/>
</dbReference>
<gene>
    <name evidence="11" type="primary">Necator_chrII.g8711</name>
    <name evidence="11" type="ORF">RB195_020916</name>
</gene>
<keyword evidence="3" id="KW-0808">Transferase</keyword>
<accession>A0ABR1CM09</accession>
<feature type="compositionally biased region" description="Low complexity" evidence="8">
    <location>
        <begin position="13"/>
        <end position="23"/>
    </location>
</feature>
<dbReference type="InterPro" id="IPR026489">
    <property type="entry name" value="CXC_dom"/>
</dbReference>
<dbReference type="Pfam" id="PF00856">
    <property type="entry name" value="SET"/>
    <property type="match status" value="1"/>
</dbReference>
<comment type="caution">
    <text evidence="11">The sequence shown here is derived from an EMBL/GenBank/DDBJ whole genome shotgun (WGS) entry which is preliminary data.</text>
</comment>
<dbReference type="InterPro" id="IPR041355">
    <property type="entry name" value="Pre-SET_CXC"/>
</dbReference>
<dbReference type="InterPro" id="IPR048358">
    <property type="entry name" value="EZH1/2_MCSS"/>
</dbReference>
<organism evidence="11 12">
    <name type="scientific">Necator americanus</name>
    <name type="common">Human hookworm</name>
    <dbReference type="NCBI Taxonomy" id="51031"/>
    <lineage>
        <taxon>Eukaryota</taxon>
        <taxon>Metazoa</taxon>
        <taxon>Ecdysozoa</taxon>
        <taxon>Nematoda</taxon>
        <taxon>Chromadorea</taxon>
        <taxon>Rhabditida</taxon>
        <taxon>Rhabditina</taxon>
        <taxon>Rhabditomorpha</taxon>
        <taxon>Strongyloidea</taxon>
        <taxon>Ancylostomatidae</taxon>
        <taxon>Bunostominae</taxon>
        <taxon>Necator</taxon>
    </lineage>
</organism>
<keyword evidence="2" id="KW-0489">Methyltransferase</keyword>
<dbReference type="InterPro" id="IPR045318">
    <property type="entry name" value="EZH1/2-like"/>
</dbReference>
<dbReference type="EC" id="2.1.1.356" evidence="1"/>
<dbReference type="InterPro" id="IPR046341">
    <property type="entry name" value="SET_dom_sf"/>
</dbReference>
<feature type="compositionally biased region" description="Low complexity" evidence="8">
    <location>
        <begin position="129"/>
        <end position="140"/>
    </location>
</feature>
<feature type="region of interest" description="Disordered" evidence="8">
    <location>
        <begin position="530"/>
        <end position="578"/>
    </location>
</feature>
<comment type="catalytic activity">
    <reaction evidence="7">
        <text>L-lysyl(27)-[histone H3] + 3 S-adenosyl-L-methionine = N(6),N(6),N(6)-trimethyl-L-lysyl(27)-[histone H3] + 3 S-adenosyl-L-homocysteine + 3 H(+)</text>
        <dbReference type="Rhea" id="RHEA:60292"/>
        <dbReference type="Rhea" id="RHEA-COMP:15535"/>
        <dbReference type="Rhea" id="RHEA-COMP:15548"/>
        <dbReference type="ChEBI" id="CHEBI:15378"/>
        <dbReference type="ChEBI" id="CHEBI:29969"/>
        <dbReference type="ChEBI" id="CHEBI:57856"/>
        <dbReference type="ChEBI" id="CHEBI:59789"/>
        <dbReference type="ChEBI" id="CHEBI:61961"/>
        <dbReference type="EC" id="2.1.1.356"/>
    </reaction>
</comment>
<proteinExistence type="predicted"/>
<evidence type="ECO:0000256" key="6">
    <source>
        <dbReference type="ARBA" id="ARBA00023163"/>
    </source>
</evidence>
<dbReference type="InterPro" id="IPR001214">
    <property type="entry name" value="SET_dom"/>
</dbReference>
<feature type="compositionally biased region" description="Polar residues" evidence="8">
    <location>
        <begin position="530"/>
        <end position="553"/>
    </location>
</feature>
<dbReference type="Pfam" id="PF18264">
    <property type="entry name" value="preSET_CXC"/>
    <property type="match status" value="1"/>
</dbReference>
<keyword evidence="5" id="KW-0805">Transcription regulation</keyword>
<dbReference type="PANTHER" id="PTHR45747">
    <property type="entry name" value="HISTONE-LYSINE N-METHYLTRANSFERASE E(Z)"/>
    <property type="match status" value="1"/>
</dbReference>